<dbReference type="InterPro" id="IPR016032">
    <property type="entry name" value="Sig_transdc_resp-reg_C-effctor"/>
</dbReference>
<evidence type="ECO:0000256" key="1">
    <source>
        <dbReference type="ARBA" id="ARBA00023125"/>
    </source>
</evidence>
<comment type="caution">
    <text evidence="3">The sequence shown here is derived from an EMBL/GenBank/DDBJ whole genome shotgun (WGS) entry which is preliminary data.</text>
</comment>
<evidence type="ECO:0000313" key="3">
    <source>
        <dbReference type="EMBL" id="PRH84018.1"/>
    </source>
</evidence>
<keyword evidence="4" id="KW-1185">Reference proteome</keyword>
<sequence length="162" mass="17749">MLCGLGAEATHRVIDQDLPLVLERFPLAKVVIISDVESPLQIGRSLELGAKGFIGMSSTFEIVLAAIRLVWAGGIFIPASSIGGTNMASAAPQEAKLQLVGLTPRQIEIVKCLRRGERNMDIAKKFGLKESTVSVHIRNIMEKLKVKSRMEIIYLTKGMFED</sequence>
<dbReference type="PRINTS" id="PR00038">
    <property type="entry name" value="HTHLUXR"/>
</dbReference>
<dbReference type="PANTHER" id="PTHR43214">
    <property type="entry name" value="TWO-COMPONENT RESPONSE REGULATOR"/>
    <property type="match status" value="1"/>
</dbReference>
<dbReference type="InterPro" id="IPR039420">
    <property type="entry name" value="WalR-like"/>
</dbReference>
<dbReference type="AlphaFoldDB" id="A0A2S9Q3S8"/>
<dbReference type="PROSITE" id="PS50043">
    <property type="entry name" value="HTH_LUXR_2"/>
    <property type="match status" value="1"/>
</dbReference>
<dbReference type="SMART" id="SM00421">
    <property type="entry name" value="HTH_LUXR"/>
    <property type="match status" value="1"/>
</dbReference>
<keyword evidence="1" id="KW-0238">DNA-binding</keyword>
<dbReference type="CDD" id="cd06170">
    <property type="entry name" value="LuxR_C_like"/>
    <property type="match status" value="1"/>
</dbReference>
<feature type="domain" description="HTH luxR-type" evidence="2">
    <location>
        <begin position="95"/>
        <end position="160"/>
    </location>
</feature>
<dbReference type="Pfam" id="PF00196">
    <property type="entry name" value="GerE"/>
    <property type="match status" value="1"/>
</dbReference>
<organism evidence="3 4">
    <name type="scientific">Labrys okinawensis</name>
    <dbReference type="NCBI Taxonomy" id="346911"/>
    <lineage>
        <taxon>Bacteria</taxon>
        <taxon>Pseudomonadati</taxon>
        <taxon>Pseudomonadota</taxon>
        <taxon>Alphaproteobacteria</taxon>
        <taxon>Hyphomicrobiales</taxon>
        <taxon>Xanthobacteraceae</taxon>
        <taxon>Labrys</taxon>
    </lineage>
</organism>
<evidence type="ECO:0000259" key="2">
    <source>
        <dbReference type="PROSITE" id="PS50043"/>
    </source>
</evidence>
<dbReference type="Proteomes" id="UP000237682">
    <property type="component" value="Unassembled WGS sequence"/>
</dbReference>
<dbReference type="PANTHER" id="PTHR43214:SF42">
    <property type="entry name" value="TRANSCRIPTIONAL REGULATORY PROTEIN DESR"/>
    <property type="match status" value="1"/>
</dbReference>
<dbReference type="SUPFAM" id="SSF46894">
    <property type="entry name" value="C-terminal effector domain of the bipartite response regulators"/>
    <property type="match status" value="1"/>
</dbReference>
<proteinExistence type="predicted"/>
<reference evidence="3 4" key="1">
    <citation type="submission" date="2018-02" db="EMBL/GenBank/DDBJ databases">
        <title>Whole genome sequencing of endophytic bacterium.</title>
        <authorList>
            <person name="Eedara R."/>
            <person name="Podile A.R."/>
        </authorList>
    </citation>
    <scope>NUCLEOTIDE SEQUENCE [LARGE SCALE GENOMIC DNA]</scope>
    <source>
        <strain evidence="3 4">RP1T</strain>
    </source>
</reference>
<dbReference type="GO" id="GO:0006355">
    <property type="term" value="P:regulation of DNA-templated transcription"/>
    <property type="evidence" value="ECO:0007669"/>
    <property type="project" value="InterPro"/>
</dbReference>
<protein>
    <recommendedName>
        <fullName evidence="2">HTH luxR-type domain-containing protein</fullName>
    </recommendedName>
</protein>
<dbReference type="GO" id="GO:0003677">
    <property type="term" value="F:DNA binding"/>
    <property type="evidence" value="ECO:0007669"/>
    <property type="project" value="UniProtKB-KW"/>
</dbReference>
<gene>
    <name evidence="3" type="ORF">C5L14_29610</name>
</gene>
<evidence type="ECO:0000313" key="4">
    <source>
        <dbReference type="Proteomes" id="UP000237682"/>
    </source>
</evidence>
<name>A0A2S9Q3S8_9HYPH</name>
<dbReference type="InterPro" id="IPR000792">
    <property type="entry name" value="Tscrpt_reg_LuxR_C"/>
</dbReference>
<dbReference type="PROSITE" id="PS00622">
    <property type="entry name" value="HTH_LUXR_1"/>
    <property type="match status" value="1"/>
</dbReference>
<dbReference type="EMBL" id="PUEJ01000017">
    <property type="protein sequence ID" value="PRH84018.1"/>
    <property type="molecule type" value="Genomic_DNA"/>
</dbReference>
<dbReference type="Gene3D" id="3.40.50.2300">
    <property type="match status" value="1"/>
</dbReference>
<accession>A0A2S9Q3S8</accession>